<accession>A0A0E0J8W8</accession>
<feature type="transmembrane region" description="Helical" evidence="15">
    <location>
        <begin position="112"/>
        <end position="131"/>
    </location>
</feature>
<evidence type="ECO:0000256" key="12">
    <source>
        <dbReference type="ARBA" id="ARBA00023277"/>
    </source>
</evidence>
<evidence type="ECO:0000256" key="6">
    <source>
        <dbReference type="ARBA" id="ARBA00022692"/>
    </source>
</evidence>
<protein>
    <recommendedName>
        <fullName evidence="13">O-fucosyltransferase family protein</fullName>
    </recommendedName>
</protein>
<keyword evidence="7" id="KW-0735">Signal-anchor</keyword>
<dbReference type="AlphaFoldDB" id="A0A0E0J8W8"/>
<dbReference type="PANTHER" id="PTHR31741">
    <property type="entry name" value="OS02G0726500 PROTEIN-RELATED"/>
    <property type="match status" value="1"/>
</dbReference>
<comment type="subcellular location">
    <subcellularLocation>
        <location evidence="1">Membrane</location>
        <topology evidence="1">Single-pass type II membrane protein</topology>
    </subcellularLocation>
</comment>
<keyword evidence="11" id="KW-0294">Fucose metabolism</keyword>
<evidence type="ECO:0000313" key="16">
    <source>
        <dbReference type="EnsemblPlants" id="ONIVA12G08140.3"/>
    </source>
</evidence>
<evidence type="ECO:0000256" key="3">
    <source>
        <dbReference type="ARBA" id="ARBA00007737"/>
    </source>
</evidence>
<dbReference type="EnsemblPlants" id="ONIVA12G08140.4">
    <property type="protein sequence ID" value="ONIVA12G08140.4"/>
    <property type="gene ID" value="ONIVA12G08140"/>
</dbReference>
<dbReference type="OMA" id="ECGHGHP"/>
<evidence type="ECO:0000256" key="11">
    <source>
        <dbReference type="ARBA" id="ARBA00023253"/>
    </source>
</evidence>
<reference evidence="16" key="1">
    <citation type="submission" date="2015-04" db="UniProtKB">
        <authorList>
            <consortium name="EnsemblPlants"/>
        </authorList>
    </citation>
    <scope>IDENTIFICATION</scope>
    <source>
        <strain evidence="16">SL10</strain>
    </source>
</reference>
<dbReference type="PANTHER" id="PTHR31741:SF20">
    <property type="entry name" value="O-FUCOSYLTRANSFERASE FAMILY PROTEIN"/>
    <property type="match status" value="1"/>
</dbReference>
<keyword evidence="6 15" id="KW-0812">Transmembrane</keyword>
<evidence type="ECO:0000256" key="2">
    <source>
        <dbReference type="ARBA" id="ARBA00004881"/>
    </source>
</evidence>
<keyword evidence="10" id="KW-0325">Glycoprotein</keyword>
<proteinExistence type="inferred from homology"/>
<keyword evidence="9 15" id="KW-0472">Membrane</keyword>
<comment type="pathway">
    <text evidence="2">Glycan metabolism.</text>
</comment>
<dbReference type="Proteomes" id="UP000006591">
    <property type="component" value="Chromosome 12"/>
</dbReference>
<dbReference type="STRING" id="4536.A0A0E0J8W8"/>
<evidence type="ECO:0000256" key="1">
    <source>
        <dbReference type="ARBA" id="ARBA00004606"/>
    </source>
</evidence>
<evidence type="ECO:0000256" key="9">
    <source>
        <dbReference type="ARBA" id="ARBA00023136"/>
    </source>
</evidence>
<keyword evidence="5" id="KW-0808">Transferase</keyword>
<dbReference type="EnsemblPlants" id="ONIVA12G08140.3">
    <property type="protein sequence ID" value="ONIVA12G08140.3"/>
    <property type="gene ID" value="ONIVA12G08140"/>
</dbReference>
<dbReference type="InterPro" id="IPR024709">
    <property type="entry name" value="FucosylTrfase_pln"/>
</dbReference>
<keyword evidence="12" id="KW-0119">Carbohydrate metabolism</keyword>
<evidence type="ECO:0000256" key="4">
    <source>
        <dbReference type="ARBA" id="ARBA00022676"/>
    </source>
</evidence>
<dbReference type="Gramene" id="ONIVA12G08140.3">
    <property type="protein sequence ID" value="ONIVA12G08140.3"/>
    <property type="gene ID" value="ONIVA12G08140"/>
</dbReference>
<dbReference type="HOGENOM" id="CLU_018420_7_1_1"/>
<reference evidence="16" key="2">
    <citation type="submission" date="2018-04" db="EMBL/GenBank/DDBJ databases">
        <title>OnivRS2 (Oryza nivara Reference Sequence Version 2).</title>
        <authorList>
            <person name="Zhang J."/>
            <person name="Kudrna D."/>
            <person name="Lee S."/>
            <person name="Talag J."/>
            <person name="Rajasekar S."/>
            <person name="Welchert J."/>
            <person name="Hsing Y.-I."/>
            <person name="Wing R.A."/>
        </authorList>
    </citation>
    <scope>NUCLEOTIDE SEQUENCE [LARGE SCALE GENOMIC DNA]</scope>
    <source>
        <strain evidence="16">SL10</strain>
    </source>
</reference>
<evidence type="ECO:0000256" key="14">
    <source>
        <dbReference type="SAM" id="MobiDB-lite"/>
    </source>
</evidence>
<name>A0A0E0J8W8_ORYNI</name>
<feature type="compositionally biased region" description="Low complexity" evidence="14">
    <location>
        <begin position="1"/>
        <end position="27"/>
    </location>
</feature>
<feature type="compositionally biased region" description="Gly residues" evidence="14">
    <location>
        <begin position="138"/>
        <end position="157"/>
    </location>
</feature>
<evidence type="ECO:0000256" key="10">
    <source>
        <dbReference type="ARBA" id="ARBA00023180"/>
    </source>
</evidence>
<evidence type="ECO:0000256" key="7">
    <source>
        <dbReference type="ARBA" id="ARBA00022968"/>
    </source>
</evidence>
<dbReference type="GO" id="GO:0005737">
    <property type="term" value="C:cytoplasm"/>
    <property type="evidence" value="ECO:0007669"/>
    <property type="project" value="TreeGrafter"/>
</dbReference>
<evidence type="ECO:0000256" key="5">
    <source>
        <dbReference type="ARBA" id="ARBA00022679"/>
    </source>
</evidence>
<feature type="region of interest" description="Disordered" evidence="14">
    <location>
        <begin position="137"/>
        <end position="164"/>
    </location>
</feature>
<dbReference type="GO" id="GO:0006004">
    <property type="term" value="P:fucose metabolic process"/>
    <property type="evidence" value="ECO:0007669"/>
    <property type="project" value="UniProtKB-KW"/>
</dbReference>
<dbReference type="GO" id="GO:0016020">
    <property type="term" value="C:membrane"/>
    <property type="evidence" value="ECO:0007669"/>
    <property type="project" value="UniProtKB-SubCell"/>
</dbReference>
<dbReference type="Gramene" id="ONIVA12G08140.4">
    <property type="protein sequence ID" value="ONIVA12G08140.4"/>
    <property type="gene ID" value="ONIVA12G08140"/>
</dbReference>
<keyword evidence="8 15" id="KW-1133">Transmembrane helix</keyword>
<evidence type="ECO:0000256" key="15">
    <source>
        <dbReference type="SAM" id="Phobius"/>
    </source>
</evidence>
<dbReference type="InterPro" id="IPR019378">
    <property type="entry name" value="GDP-Fuc_O-FucTrfase"/>
</dbReference>
<evidence type="ECO:0000256" key="8">
    <source>
        <dbReference type="ARBA" id="ARBA00022989"/>
    </source>
</evidence>
<dbReference type="eggNOG" id="ENOG502QQ4D">
    <property type="taxonomic scope" value="Eukaryota"/>
</dbReference>
<dbReference type="GO" id="GO:0016757">
    <property type="term" value="F:glycosyltransferase activity"/>
    <property type="evidence" value="ECO:0007669"/>
    <property type="project" value="UniProtKB-KW"/>
</dbReference>
<feature type="region of interest" description="Disordered" evidence="14">
    <location>
        <begin position="1"/>
        <end position="32"/>
    </location>
</feature>
<keyword evidence="17" id="KW-1185">Reference proteome</keyword>
<comment type="similarity">
    <text evidence="3">Belongs to the glycosyltransferase GT106 family.</text>
</comment>
<evidence type="ECO:0000313" key="17">
    <source>
        <dbReference type="Proteomes" id="UP000006591"/>
    </source>
</evidence>
<dbReference type="Pfam" id="PF10250">
    <property type="entry name" value="O-FucT"/>
    <property type="match status" value="1"/>
</dbReference>
<organism evidence="16">
    <name type="scientific">Oryza nivara</name>
    <name type="common">Indian wild rice</name>
    <name type="synonym">Oryza sativa f. spontanea</name>
    <dbReference type="NCBI Taxonomy" id="4536"/>
    <lineage>
        <taxon>Eukaryota</taxon>
        <taxon>Viridiplantae</taxon>
        <taxon>Streptophyta</taxon>
        <taxon>Embryophyta</taxon>
        <taxon>Tracheophyta</taxon>
        <taxon>Spermatophyta</taxon>
        <taxon>Magnoliopsida</taxon>
        <taxon>Liliopsida</taxon>
        <taxon>Poales</taxon>
        <taxon>Poaceae</taxon>
        <taxon>BOP clade</taxon>
        <taxon>Oryzoideae</taxon>
        <taxon>Oryzeae</taxon>
        <taxon>Oryzinae</taxon>
        <taxon>Oryza</taxon>
    </lineage>
</organism>
<sequence length="628" mass="69390">MATAATTTSSTATTTTTTCSSPSSTTSPIHPAVPHRRRLNDIERVDYAHGAAADDCAACGGVAPDAALADDDECGHGHPVVGAVTPCGGGGRAALLLARRKRAWVVGAGGQAWMRGVVLCLLGLVAVVGFLGSHRRGGSGGGGGGAGSGAVGGGGGGDGDDGGRLVKKVEVADADVMGWTEENLTALTRRPPDPPIPEIWMKPDSEGYSQCIERPKNQRRTNNATVGYLIVDANGGLNQMRMGISDMVAVAKIMNASLVIPTLDHQSFWTDPSDFKDIFNVEHFKEILKEDIVIVDSLPPTYKRVKPYMRAPTSWSRASYYRDFSRILRKYKVVRFTHTDSRIVNNGLAPSLQRLRCRANYKALQYRKEIEELGRTLVDRLRNGMDHYIALHLRYEKDMLSFTGCNHNLTVHEADELTDMRLKVRHWKEKEINSEEKRLQGGCPMTPREAAVFLKAMGYPSTTKIYIVAGEIYGAHSMDALKLEYPNIYTHYSLATADELEPLELYQNRLAAVDYIVALQSDVFVYTYDGNMARAVQGHRRFEGFRKTINPDRLKFVELIDKLDEGSMDWNEFQSEVKKHHENRLGGPYDRLPGESPRQEEYFYSNPIPGCLCRKVQKTSGICICTIL</sequence>
<evidence type="ECO:0000256" key="13">
    <source>
        <dbReference type="ARBA" id="ARBA00030350"/>
    </source>
</evidence>
<dbReference type="CDD" id="cd11299">
    <property type="entry name" value="O-FucT_plant"/>
    <property type="match status" value="1"/>
</dbReference>
<keyword evidence="4" id="KW-0328">Glycosyltransferase</keyword>